<feature type="compositionally biased region" description="Low complexity" evidence="6">
    <location>
        <begin position="305"/>
        <end position="326"/>
    </location>
</feature>
<dbReference type="SUPFAM" id="SSF57850">
    <property type="entry name" value="RING/U-box"/>
    <property type="match status" value="1"/>
</dbReference>
<dbReference type="InterPro" id="IPR018957">
    <property type="entry name" value="Znf_C3HC4_RING-type"/>
</dbReference>
<evidence type="ECO:0000256" key="2">
    <source>
        <dbReference type="ARBA" id="ARBA00022771"/>
    </source>
</evidence>
<dbReference type="Proteomes" id="UP000789390">
    <property type="component" value="Unassembled WGS sequence"/>
</dbReference>
<feature type="coiled-coil region" evidence="5">
    <location>
        <begin position="217"/>
        <end position="251"/>
    </location>
</feature>
<dbReference type="PANTHER" id="PTHR22791:SF33">
    <property type="entry name" value="RING-TYPE DOMAIN-CONTAINING PROTEIN"/>
    <property type="match status" value="1"/>
</dbReference>
<keyword evidence="2 4" id="KW-0863">Zinc-finger</keyword>
<evidence type="ECO:0000313" key="8">
    <source>
        <dbReference type="EMBL" id="CAH0105427.1"/>
    </source>
</evidence>
<proteinExistence type="predicted"/>
<evidence type="ECO:0000256" key="4">
    <source>
        <dbReference type="PROSITE-ProRule" id="PRU00175"/>
    </source>
</evidence>
<dbReference type="PROSITE" id="PS00518">
    <property type="entry name" value="ZF_RING_1"/>
    <property type="match status" value="1"/>
</dbReference>
<dbReference type="PROSITE" id="PS50089">
    <property type="entry name" value="ZF_RING_2"/>
    <property type="match status" value="1"/>
</dbReference>
<dbReference type="OrthoDB" id="6358099at2759"/>
<keyword evidence="9" id="KW-1185">Reference proteome</keyword>
<evidence type="ECO:0000259" key="7">
    <source>
        <dbReference type="PROSITE" id="PS50089"/>
    </source>
</evidence>
<feature type="region of interest" description="Disordered" evidence="6">
    <location>
        <begin position="304"/>
        <end position="355"/>
    </location>
</feature>
<dbReference type="AlphaFoldDB" id="A0A8J2RT43"/>
<reference evidence="8" key="1">
    <citation type="submission" date="2021-11" db="EMBL/GenBank/DDBJ databases">
        <authorList>
            <person name="Schell T."/>
        </authorList>
    </citation>
    <scope>NUCLEOTIDE SEQUENCE</scope>
    <source>
        <strain evidence="8">M5</strain>
    </source>
</reference>
<comment type="caution">
    <text evidence="8">The sequence shown here is derived from an EMBL/GenBank/DDBJ whole genome shotgun (WGS) entry which is preliminary data.</text>
</comment>
<dbReference type="GO" id="GO:0061630">
    <property type="term" value="F:ubiquitin protein ligase activity"/>
    <property type="evidence" value="ECO:0007669"/>
    <property type="project" value="TreeGrafter"/>
</dbReference>
<gene>
    <name evidence="8" type="ORF">DGAL_LOCUS8450</name>
</gene>
<protein>
    <recommendedName>
        <fullName evidence="7">RING-type domain-containing protein</fullName>
    </recommendedName>
</protein>
<dbReference type="PANTHER" id="PTHR22791">
    <property type="entry name" value="RING-TYPE DOMAIN-CONTAINING PROTEIN"/>
    <property type="match status" value="1"/>
</dbReference>
<dbReference type="GO" id="GO:0016567">
    <property type="term" value="P:protein ubiquitination"/>
    <property type="evidence" value="ECO:0007669"/>
    <property type="project" value="TreeGrafter"/>
</dbReference>
<dbReference type="Gene3D" id="3.30.40.10">
    <property type="entry name" value="Zinc/RING finger domain, C3HC4 (zinc finger)"/>
    <property type="match status" value="1"/>
</dbReference>
<evidence type="ECO:0000256" key="5">
    <source>
        <dbReference type="SAM" id="Coils"/>
    </source>
</evidence>
<name>A0A8J2RT43_9CRUS</name>
<feature type="domain" description="RING-type" evidence="7">
    <location>
        <begin position="18"/>
        <end position="65"/>
    </location>
</feature>
<dbReference type="InterPro" id="IPR051435">
    <property type="entry name" value="RING_finger_E3_ubiq-ligases"/>
</dbReference>
<dbReference type="EMBL" id="CAKKLH010000186">
    <property type="protein sequence ID" value="CAH0105427.1"/>
    <property type="molecule type" value="Genomic_DNA"/>
</dbReference>
<accession>A0A8J2RT43</accession>
<keyword evidence="1" id="KW-0479">Metal-binding</keyword>
<organism evidence="8 9">
    <name type="scientific">Daphnia galeata</name>
    <dbReference type="NCBI Taxonomy" id="27404"/>
    <lineage>
        <taxon>Eukaryota</taxon>
        <taxon>Metazoa</taxon>
        <taxon>Ecdysozoa</taxon>
        <taxon>Arthropoda</taxon>
        <taxon>Crustacea</taxon>
        <taxon>Branchiopoda</taxon>
        <taxon>Diplostraca</taxon>
        <taxon>Cladocera</taxon>
        <taxon>Anomopoda</taxon>
        <taxon>Daphniidae</taxon>
        <taxon>Daphnia</taxon>
    </lineage>
</organism>
<keyword evidence="3" id="KW-0862">Zinc</keyword>
<dbReference type="InterPro" id="IPR001841">
    <property type="entry name" value="Znf_RING"/>
</dbReference>
<feature type="compositionally biased region" description="Basic and acidic residues" evidence="6">
    <location>
        <begin position="331"/>
        <end position="350"/>
    </location>
</feature>
<dbReference type="InterPro" id="IPR013083">
    <property type="entry name" value="Znf_RING/FYVE/PHD"/>
</dbReference>
<evidence type="ECO:0000313" key="9">
    <source>
        <dbReference type="Proteomes" id="UP000789390"/>
    </source>
</evidence>
<evidence type="ECO:0000256" key="1">
    <source>
        <dbReference type="ARBA" id="ARBA00022723"/>
    </source>
</evidence>
<evidence type="ECO:0000256" key="3">
    <source>
        <dbReference type="ARBA" id="ARBA00022833"/>
    </source>
</evidence>
<evidence type="ECO:0000256" key="6">
    <source>
        <dbReference type="SAM" id="MobiDB-lite"/>
    </source>
</evidence>
<dbReference type="InterPro" id="IPR017907">
    <property type="entry name" value="Znf_RING_CS"/>
</dbReference>
<keyword evidence="5" id="KW-0175">Coiled coil</keyword>
<sequence>MSAKSFSMTCDDEEFVSCQICFMNFDEKERVPKFLEKCYHFFCLPCIKDLIGPLGRKKVSCPTCRSSSTLSKRRCENLATNHVALRLLKVVEAQEKANKEKTEQLWCSDCNSLSSMDCQQNKHKTLNYPDAFNEHSLQLSSKIHEQHSTWVKVLENWNKIQSVNQLVLSCAAWLQSEFSHRNASNNSLIAQIIESLNSSEEFPVQMEKDMVKTLNNIEELKVNISSRTEAIKVLEEKFLDVLNSLNDAKQESEYLAQLSSDISPSDMDTWIKMLNVLNLETPTSQVCVKVLAFVFTLLSGELHNTESSDSTVSNSSNSSKKSSGNNQCNGDVEKNPERYPCAKDTVPKVEETEDEESLLERDLAMVVEEIGHITRVSDITHYEPLRKYLNDLFYTISNQY</sequence>
<dbReference type="GO" id="GO:0008270">
    <property type="term" value="F:zinc ion binding"/>
    <property type="evidence" value="ECO:0007669"/>
    <property type="project" value="UniProtKB-KW"/>
</dbReference>
<dbReference type="SMART" id="SM00184">
    <property type="entry name" value="RING"/>
    <property type="match status" value="1"/>
</dbReference>
<dbReference type="Pfam" id="PF00097">
    <property type="entry name" value="zf-C3HC4"/>
    <property type="match status" value="1"/>
</dbReference>